<feature type="compositionally biased region" description="Basic and acidic residues" evidence="1">
    <location>
        <begin position="172"/>
        <end position="194"/>
    </location>
</feature>
<proteinExistence type="predicted"/>
<organism evidence="2 3">
    <name type="scientific">Vibrio quintilis</name>
    <dbReference type="NCBI Taxonomy" id="1117707"/>
    <lineage>
        <taxon>Bacteria</taxon>
        <taxon>Pseudomonadati</taxon>
        <taxon>Pseudomonadota</taxon>
        <taxon>Gammaproteobacteria</taxon>
        <taxon>Vibrionales</taxon>
        <taxon>Vibrionaceae</taxon>
        <taxon>Vibrio</taxon>
    </lineage>
</organism>
<evidence type="ECO:0000313" key="3">
    <source>
        <dbReference type="Proteomes" id="UP000184600"/>
    </source>
</evidence>
<dbReference type="STRING" id="1117707.VQ7734_02880"/>
<name>A0A1M7YWW4_9VIBR</name>
<dbReference type="EMBL" id="FRFG01000032">
    <property type="protein sequence ID" value="SHO57111.1"/>
    <property type="molecule type" value="Genomic_DNA"/>
</dbReference>
<accession>A0A1M7YWW4</accession>
<sequence length="194" mass="22403">MPFTVRQNSQLADFDSLLRLFQRRHQGFQRLTNHRRHPLTTNLRIDFKIKTKSRAGNIINRQSERIIGSFFSGYHFNTLPDAFHLFGLRRCMAALIAVVKQGGKQRRLRCDTTALLHQRQRGMFIIQQFSQPGMGGLYGICDRDVVQRQTQRQRIQEHPQRPVSTVAARHPAKQDGAEHHIIPAGRRPDHQAPG</sequence>
<dbReference type="Proteomes" id="UP000184600">
    <property type="component" value="Unassembled WGS sequence"/>
</dbReference>
<evidence type="ECO:0000313" key="2">
    <source>
        <dbReference type="EMBL" id="SHO57111.1"/>
    </source>
</evidence>
<keyword evidence="3" id="KW-1185">Reference proteome</keyword>
<dbReference type="AlphaFoldDB" id="A0A1M7YWW4"/>
<evidence type="ECO:0000256" key="1">
    <source>
        <dbReference type="SAM" id="MobiDB-lite"/>
    </source>
</evidence>
<gene>
    <name evidence="2" type="ORF">VQ7734_02880</name>
</gene>
<feature type="region of interest" description="Disordered" evidence="1">
    <location>
        <begin position="149"/>
        <end position="194"/>
    </location>
</feature>
<reference evidence="3" key="1">
    <citation type="submission" date="2016-12" db="EMBL/GenBank/DDBJ databases">
        <authorList>
            <person name="Rodrigo-Torres L."/>
            <person name="Arahal R.D."/>
            <person name="Lucena T."/>
        </authorList>
    </citation>
    <scope>NUCLEOTIDE SEQUENCE [LARGE SCALE GENOMIC DNA]</scope>
</reference>
<protein>
    <submittedName>
        <fullName evidence="2">Uncharacterized protein</fullName>
    </submittedName>
</protein>